<comment type="pathway">
    <text evidence="9">Amino-acid biosynthesis; L-lysine biosynthesis via DAP pathway; (S)-tetrahydrodipicolinate from L-aspartate: step 4/4.</text>
</comment>
<feature type="binding site" evidence="9">
    <location>
        <begin position="140"/>
        <end position="141"/>
    </location>
    <ligand>
        <name>(S)-2,3,4,5-tetrahydrodipicolinate</name>
        <dbReference type="ChEBI" id="CHEBI:16845"/>
    </ligand>
</feature>
<name>A0ABR9ZR44_9FIRM</name>
<feature type="domain" description="Dihydrodipicolinate reductase N-terminal" evidence="11">
    <location>
        <begin position="1"/>
        <end position="100"/>
    </location>
</feature>
<keyword evidence="4 9" id="KW-0521">NADP</keyword>
<dbReference type="Gene3D" id="3.40.50.720">
    <property type="entry name" value="NAD(P)-binding Rossmann-like Domain"/>
    <property type="match status" value="1"/>
</dbReference>
<keyword evidence="5 9" id="KW-0220">Diaminopimelate biosynthesis</keyword>
<dbReference type="PANTHER" id="PTHR20836">
    <property type="entry name" value="DIHYDRODIPICOLINATE REDUCTASE"/>
    <property type="match status" value="1"/>
</dbReference>
<comment type="similarity">
    <text evidence="1 9">Belongs to the DapB family.</text>
</comment>
<comment type="function">
    <text evidence="9">Catalyzes the conversion of 4-hydroxy-tetrahydrodipicolinate (HTPA) to tetrahydrodipicolinate.</text>
</comment>
<dbReference type="InterPro" id="IPR023940">
    <property type="entry name" value="DHDPR_bac"/>
</dbReference>
<dbReference type="EMBL" id="JADKNH010000003">
    <property type="protein sequence ID" value="MBF4692811.1"/>
    <property type="molecule type" value="Genomic_DNA"/>
</dbReference>
<dbReference type="InterPro" id="IPR022663">
    <property type="entry name" value="DapB_C"/>
</dbReference>
<dbReference type="Pfam" id="PF05173">
    <property type="entry name" value="DapB_C"/>
    <property type="match status" value="1"/>
</dbReference>
<dbReference type="InterPro" id="IPR036291">
    <property type="entry name" value="NAD(P)-bd_dom_sf"/>
</dbReference>
<evidence type="ECO:0000256" key="10">
    <source>
        <dbReference type="NCBIfam" id="TIGR00036"/>
    </source>
</evidence>
<dbReference type="NCBIfam" id="TIGR00036">
    <property type="entry name" value="dapB"/>
    <property type="match status" value="1"/>
</dbReference>
<comment type="catalytic activity">
    <reaction evidence="9">
        <text>(S)-2,3,4,5-tetrahydrodipicolinate + NAD(+) + H2O = (2S,4S)-4-hydroxy-2,3,4,5-tetrahydrodipicolinate + NADH + H(+)</text>
        <dbReference type="Rhea" id="RHEA:35323"/>
        <dbReference type="ChEBI" id="CHEBI:15377"/>
        <dbReference type="ChEBI" id="CHEBI:15378"/>
        <dbReference type="ChEBI" id="CHEBI:16845"/>
        <dbReference type="ChEBI" id="CHEBI:57540"/>
        <dbReference type="ChEBI" id="CHEBI:57945"/>
        <dbReference type="ChEBI" id="CHEBI:67139"/>
        <dbReference type="EC" id="1.17.1.8"/>
    </reaction>
</comment>
<feature type="active site" description="Proton donor" evidence="9">
    <location>
        <position position="134"/>
    </location>
</feature>
<evidence type="ECO:0000256" key="8">
    <source>
        <dbReference type="ARBA" id="ARBA00023154"/>
    </source>
</evidence>
<feature type="binding site" evidence="9">
    <location>
        <position position="131"/>
    </location>
    <ligand>
        <name>(S)-2,3,4,5-tetrahydrodipicolinate</name>
        <dbReference type="ChEBI" id="CHEBI:16845"/>
    </ligand>
</feature>
<dbReference type="CDD" id="cd02274">
    <property type="entry name" value="DHDPR_N"/>
    <property type="match status" value="1"/>
</dbReference>
<keyword evidence="6 9" id="KW-0560">Oxidoreductase</keyword>
<evidence type="ECO:0000259" key="12">
    <source>
        <dbReference type="Pfam" id="PF05173"/>
    </source>
</evidence>
<evidence type="ECO:0000256" key="9">
    <source>
        <dbReference type="HAMAP-Rule" id="MF_00102"/>
    </source>
</evidence>
<dbReference type="Pfam" id="PF01113">
    <property type="entry name" value="DapB_N"/>
    <property type="match status" value="1"/>
</dbReference>
<comment type="catalytic activity">
    <reaction evidence="9">
        <text>(S)-2,3,4,5-tetrahydrodipicolinate + NADP(+) + H2O = (2S,4S)-4-hydroxy-2,3,4,5-tetrahydrodipicolinate + NADPH + H(+)</text>
        <dbReference type="Rhea" id="RHEA:35331"/>
        <dbReference type="ChEBI" id="CHEBI:15377"/>
        <dbReference type="ChEBI" id="CHEBI:15378"/>
        <dbReference type="ChEBI" id="CHEBI:16845"/>
        <dbReference type="ChEBI" id="CHEBI:57783"/>
        <dbReference type="ChEBI" id="CHEBI:58349"/>
        <dbReference type="ChEBI" id="CHEBI:67139"/>
        <dbReference type="EC" id="1.17.1.8"/>
    </reaction>
</comment>
<keyword evidence="2 9" id="KW-0963">Cytoplasm</keyword>
<dbReference type="GO" id="GO:0008839">
    <property type="term" value="F:4-hydroxy-tetrahydrodipicolinate reductase"/>
    <property type="evidence" value="ECO:0007669"/>
    <property type="project" value="UniProtKB-EC"/>
</dbReference>
<reference evidence="13 14" key="1">
    <citation type="submission" date="2020-11" db="EMBL/GenBank/DDBJ databases">
        <title>Fusibacter basophilias sp. nov.</title>
        <authorList>
            <person name="Qiu D."/>
        </authorList>
    </citation>
    <scope>NUCLEOTIDE SEQUENCE [LARGE SCALE GENOMIC DNA]</scope>
    <source>
        <strain evidence="13 14">Q10-2</strain>
    </source>
</reference>
<dbReference type="EC" id="1.17.1.8" evidence="9 10"/>
<dbReference type="PROSITE" id="PS01298">
    <property type="entry name" value="DAPB"/>
    <property type="match status" value="1"/>
</dbReference>
<comment type="subunit">
    <text evidence="9">Homotetramer.</text>
</comment>
<comment type="caution">
    <text evidence="13">The sequence shown here is derived from an EMBL/GenBank/DDBJ whole genome shotgun (WGS) entry which is preliminary data.</text>
</comment>
<keyword evidence="7 9" id="KW-0520">NAD</keyword>
<feature type="active site" description="Proton donor/acceptor" evidence="9">
    <location>
        <position position="130"/>
    </location>
</feature>
<evidence type="ECO:0000256" key="5">
    <source>
        <dbReference type="ARBA" id="ARBA00022915"/>
    </source>
</evidence>
<keyword evidence="8 9" id="KW-0457">Lysine biosynthesis</keyword>
<evidence type="ECO:0000256" key="2">
    <source>
        <dbReference type="ARBA" id="ARBA00022490"/>
    </source>
</evidence>
<keyword evidence="14" id="KW-1185">Reference proteome</keyword>
<feature type="binding site" evidence="9">
    <location>
        <begin position="97"/>
        <end position="100"/>
    </location>
    <ligand>
        <name>NAD(+)</name>
        <dbReference type="ChEBI" id="CHEBI:57540"/>
    </ligand>
</feature>
<organism evidence="13 14">
    <name type="scientific">Fusibacter ferrireducens</name>
    <dbReference type="NCBI Taxonomy" id="2785058"/>
    <lineage>
        <taxon>Bacteria</taxon>
        <taxon>Bacillati</taxon>
        <taxon>Bacillota</taxon>
        <taxon>Clostridia</taxon>
        <taxon>Eubacteriales</taxon>
        <taxon>Eubacteriales Family XII. Incertae Sedis</taxon>
        <taxon>Fusibacter</taxon>
    </lineage>
</organism>
<proteinExistence type="inferred from homology"/>
<comment type="caution">
    <text evidence="9">Lacks conserved residue(s) required for the propagation of feature annotation.</text>
</comment>
<feature type="binding site" evidence="9">
    <location>
        <begin position="73"/>
        <end position="75"/>
    </location>
    <ligand>
        <name>NAD(+)</name>
        <dbReference type="ChEBI" id="CHEBI:57540"/>
    </ligand>
</feature>
<dbReference type="InterPro" id="IPR000846">
    <property type="entry name" value="DapB_N"/>
</dbReference>
<dbReference type="Proteomes" id="UP000614200">
    <property type="component" value="Unassembled WGS sequence"/>
</dbReference>
<evidence type="ECO:0000259" key="11">
    <source>
        <dbReference type="Pfam" id="PF01113"/>
    </source>
</evidence>
<evidence type="ECO:0000256" key="4">
    <source>
        <dbReference type="ARBA" id="ARBA00022857"/>
    </source>
</evidence>
<accession>A0ABR9ZR44</accession>
<dbReference type="PANTHER" id="PTHR20836:SF7">
    <property type="entry name" value="4-HYDROXY-TETRAHYDRODIPICOLINATE REDUCTASE"/>
    <property type="match status" value="1"/>
</dbReference>
<feature type="domain" description="Dihydrodipicolinate reductase C-terminal" evidence="12">
    <location>
        <begin position="103"/>
        <end position="236"/>
    </location>
</feature>
<evidence type="ECO:0000256" key="3">
    <source>
        <dbReference type="ARBA" id="ARBA00022605"/>
    </source>
</evidence>
<dbReference type="Gene3D" id="3.30.360.10">
    <property type="entry name" value="Dihydrodipicolinate Reductase, domain 2"/>
    <property type="match status" value="1"/>
</dbReference>
<evidence type="ECO:0000256" key="7">
    <source>
        <dbReference type="ARBA" id="ARBA00023027"/>
    </source>
</evidence>
<sequence length="240" mass="26233">MGRNVIEVLENHSTLKVVAGVDRLSESTAPFPIFETIEACDVAVDCIIDFSHYSVVPSLIQYAMEHRTPIVICTTGLTDETEKHIIEASKVIPVFRSGNMSLGINLLIALAKKAATLLEDDFDIEIIEKHHNRKVDAPSGTAKMIAEGINDVIKSPKTLLYGRHGNETKRSTNEMTIHAVRGGTIVGEHDVLFAGIDEVITISHSAQSKKVFAKGAVNAALFLESQKPGLYDMNHIFSNI</sequence>
<evidence type="ECO:0000256" key="1">
    <source>
        <dbReference type="ARBA" id="ARBA00006642"/>
    </source>
</evidence>
<comment type="subcellular location">
    <subcellularLocation>
        <location evidence="9">Cytoplasm</location>
    </subcellularLocation>
</comment>
<dbReference type="SUPFAM" id="SSF55347">
    <property type="entry name" value="Glyceraldehyde-3-phosphate dehydrogenase-like, C-terminal domain"/>
    <property type="match status" value="1"/>
</dbReference>
<protein>
    <recommendedName>
        <fullName evidence="9 10">4-hydroxy-tetrahydrodipicolinate reductase</fullName>
        <shortName evidence="9">HTPA reductase</shortName>
        <ecNumber evidence="9 10">1.17.1.8</ecNumber>
    </recommendedName>
</protein>
<evidence type="ECO:0000256" key="6">
    <source>
        <dbReference type="ARBA" id="ARBA00023002"/>
    </source>
</evidence>
<keyword evidence="3 9" id="KW-0028">Amino-acid biosynthesis</keyword>
<dbReference type="InterPro" id="IPR022664">
    <property type="entry name" value="DapB_N_CS"/>
</dbReference>
<dbReference type="HAMAP" id="MF_00102">
    <property type="entry name" value="DapB"/>
    <property type="match status" value="1"/>
</dbReference>
<dbReference type="SUPFAM" id="SSF51735">
    <property type="entry name" value="NAD(P)-binding Rossmann-fold domains"/>
    <property type="match status" value="1"/>
</dbReference>
<dbReference type="PIRSF" id="PIRSF000161">
    <property type="entry name" value="DHPR"/>
    <property type="match status" value="1"/>
</dbReference>
<comment type="caution">
    <text evidence="9">Was originally thought to be a dihydrodipicolinate reductase (DHDPR), catalyzing the conversion of dihydrodipicolinate to tetrahydrodipicolinate. However, it was shown in E.coli that the substrate of the enzymatic reaction is not dihydrodipicolinate (DHDP) but in fact (2S,4S)-4-hydroxy-2,3,4,5-tetrahydrodipicolinic acid (HTPA), the product released by the DapA-catalyzed reaction.</text>
</comment>
<evidence type="ECO:0000313" key="14">
    <source>
        <dbReference type="Proteomes" id="UP000614200"/>
    </source>
</evidence>
<gene>
    <name evidence="9" type="primary">dapB</name>
    <name evidence="13" type="ORF">ISU02_06755</name>
</gene>
<evidence type="ECO:0000313" key="13">
    <source>
        <dbReference type="EMBL" id="MBF4692811.1"/>
    </source>
</evidence>